<dbReference type="SUPFAM" id="SSF48295">
    <property type="entry name" value="TrpR-like"/>
    <property type="match status" value="1"/>
</dbReference>
<reference evidence="2 3" key="1">
    <citation type="journal article" date="2021" name="Front. Microbiol.">
        <title>Comprehensive Comparative Genomics and Phenotyping of Methylobacterium Species.</title>
        <authorList>
            <person name="Alessa O."/>
            <person name="Ogura Y."/>
            <person name="Fujitani Y."/>
            <person name="Takami H."/>
            <person name="Hayashi T."/>
            <person name="Sahin N."/>
            <person name="Tani A."/>
        </authorList>
    </citation>
    <scope>NUCLEOTIDE SEQUENCE [LARGE SCALE GENOMIC DNA]</scope>
    <source>
        <strain evidence="2 3">DSM 23679</strain>
    </source>
</reference>
<gene>
    <name evidence="2" type="ORF">AFCDBAGC_0762</name>
</gene>
<keyword evidence="3" id="KW-1185">Reference proteome</keyword>
<dbReference type="InterPro" id="IPR010921">
    <property type="entry name" value="Trp_repressor/repl_initiator"/>
</dbReference>
<evidence type="ECO:0008006" key="4">
    <source>
        <dbReference type="Google" id="ProtNLM"/>
    </source>
</evidence>
<dbReference type="EMBL" id="BPQG01000007">
    <property type="protein sequence ID" value="GJD42920.1"/>
    <property type="molecule type" value="Genomic_DNA"/>
</dbReference>
<feature type="compositionally biased region" description="Low complexity" evidence="1">
    <location>
        <begin position="227"/>
        <end position="240"/>
    </location>
</feature>
<comment type="caution">
    <text evidence="2">The sequence shown here is derived from an EMBL/GenBank/DDBJ whole genome shotgun (WGS) entry which is preliminary data.</text>
</comment>
<accession>A0ABQ4QDK9</accession>
<organism evidence="2 3">
    <name type="scientific">Methylobacterium cerastii</name>
    <dbReference type="NCBI Taxonomy" id="932741"/>
    <lineage>
        <taxon>Bacteria</taxon>
        <taxon>Pseudomonadati</taxon>
        <taxon>Pseudomonadota</taxon>
        <taxon>Alphaproteobacteria</taxon>
        <taxon>Hyphomicrobiales</taxon>
        <taxon>Methylobacteriaceae</taxon>
        <taxon>Methylobacterium</taxon>
    </lineage>
</organism>
<dbReference type="Proteomes" id="UP001055117">
    <property type="component" value="Unassembled WGS sequence"/>
</dbReference>
<feature type="region of interest" description="Disordered" evidence="1">
    <location>
        <begin position="214"/>
        <end position="240"/>
    </location>
</feature>
<proteinExistence type="predicted"/>
<sequence length="240" mass="25596">MGSPNYRVPPELREAAARLMRESDLTLSAIALTTGLSLGTLCKWNRAENWRPIRKRRRDWDASPPRLAALHRLARPRRGPDLQPKGVTPASTEPDAVVRPAVEHAGAEHALDEHALDEHALAEHALAEHGLAAADLPTLRAALRAHIGRQIAAFDEALRGEGAAVIDSARVLRDLGGLKRLLDDLTIEGEGDGRTPDPSALDLAGLRAEIAGRYGRCRDERPDDGLPGEPAAAAPAGAGA</sequence>
<evidence type="ECO:0000313" key="2">
    <source>
        <dbReference type="EMBL" id="GJD42920.1"/>
    </source>
</evidence>
<evidence type="ECO:0000256" key="1">
    <source>
        <dbReference type="SAM" id="MobiDB-lite"/>
    </source>
</evidence>
<evidence type="ECO:0000313" key="3">
    <source>
        <dbReference type="Proteomes" id="UP001055117"/>
    </source>
</evidence>
<name>A0ABQ4QDK9_9HYPH</name>
<protein>
    <recommendedName>
        <fullName evidence="4">Terminase</fullName>
    </recommendedName>
</protein>